<sequence>MGINSSERDEKYEVNRWIEGSGVCERERVGERKGHTRVCVSAVRIINQLGKRWTLTRTATTAAAAEFCPLAHWPHPYSVGRTRRGGVLHTLTNTKIRIGFEFKNRRS</sequence>
<accession>A0AAV0VSB4</accession>
<gene>
    <name evidence="1" type="ORF">MEUPH1_LOCUS3917</name>
</gene>
<evidence type="ECO:0000313" key="1">
    <source>
        <dbReference type="EMBL" id="CAI6347094.1"/>
    </source>
</evidence>
<organism evidence="1 2">
    <name type="scientific">Macrosiphum euphorbiae</name>
    <name type="common">potato aphid</name>
    <dbReference type="NCBI Taxonomy" id="13131"/>
    <lineage>
        <taxon>Eukaryota</taxon>
        <taxon>Metazoa</taxon>
        <taxon>Ecdysozoa</taxon>
        <taxon>Arthropoda</taxon>
        <taxon>Hexapoda</taxon>
        <taxon>Insecta</taxon>
        <taxon>Pterygota</taxon>
        <taxon>Neoptera</taxon>
        <taxon>Paraneoptera</taxon>
        <taxon>Hemiptera</taxon>
        <taxon>Sternorrhyncha</taxon>
        <taxon>Aphidomorpha</taxon>
        <taxon>Aphidoidea</taxon>
        <taxon>Aphididae</taxon>
        <taxon>Macrosiphini</taxon>
        <taxon>Macrosiphum</taxon>
    </lineage>
</organism>
<name>A0AAV0VSB4_9HEMI</name>
<evidence type="ECO:0000313" key="2">
    <source>
        <dbReference type="Proteomes" id="UP001160148"/>
    </source>
</evidence>
<keyword evidence="2" id="KW-1185">Reference proteome</keyword>
<dbReference type="AlphaFoldDB" id="A0AAV0VSB4"/>
<dbReference type="EMBL" id="CARXXK010000001">
    <property type="protein sequence ID" value="CAI6347094.1"/>
    <property type="molecule type" value="Genomic_DNA"/>
</dbReference>
<dbReference type="Proteomes" id="UP001160148">
    <property type="component" value="Unassembled WGS sequence"/>
</dbReference>
<protein>
    <submittedName>
        <fullName evidence="1">Uncharacterized protein</fullName>
    </submittedName>
</protein>
<proteinExistence type="predicted"/>
<reference evidence="1 2" key="1">
    <citation type="submission" date="2023-01" db="EMBL/GenBank/DDBJ databases">
        <authorList>
            <person name="Whitehead M."/>
        </authorList>
    </citation>
    <scope>NUCLEOTIDE SEQUENCE [LARGE SCALE GENOMIC DNA]</scope>
</reference>
<comment type="caution">
    <text evidence="1">The sequence shown here is derived from an EMBL/GenBank/DDBJ whole genome shotgun (WGS) entry which is preliminary data.</text>
</comment>